<dbReference type="SUPFAM" id="SSF56112">
    <property type="entry name" value="Protein kinase-like (PK-like)"/>
    <property type="match status" value="1"/>
</dbReference>
<dbReference type="InterPro" id="IPR011009">
    <property type="entry name" value="Kinase-like_dom_sf"/>
</dbReference>
<dbReference type="Gene3D" id="3.30.200.20">
    <property type="entry name" value="Phosphorylase Kinase, domain 1"/>
    <property type="match status" value="1"/>
</dbReference>
<evidence type="ECO:0000259" key="1">
    <source>
        <dbReference type="Pfam" id="PF01636"/>
    </source>
</evidence>
<dbReference type="RefSeq" id="WP_302706291.1">
    <property type="nucleotide sequence ID" value="NZ_JAULSC010000003.1"/>
</dbReference>
<dbReference type="PANTHER" id="PTHR21310">
    <property type="entry name" value="AMINOGLYCOSIDE PHOSPHOTRANSFERASE-RELATED-RELATED"/>
    <property type="match status" value="1"/>
</dbReference>
<sequence>MVSDGVDVAAALRWAEAQTSPVVGVEELRGGWTSTMLGLATRAHGDLVLRLMTREPWRTHGPSLTTREHEVQHALAATAVPAPRSVALDAEGEACGVSAHLMTRVPGAVDVGRVDPASLARLADVLADIHDVQPTVDVRSYQSWAWEAKYVVPGWASDTGLWESAFDLLRTDPPGYEPTLIHRDLQHRNVLWSDDAVTGVVDWVETSIGPAWLDVAHCCTNIAIKHGSERADAFAAAYVDRTGARPQPYFDVMDVVGFLPPPGKASFITAHDERERLEGHLLRAMQRVASSR</sequence>
<dbReference type="InterPro" id="IPR051678">
    <property type="entry name" value="AGP_Transferase"/>
</dbReference>
<evidence type="ECO:0000313" key="2">
    <source>
        <dbReference type="EMBL" id="MDO3395170.1"/>
    </source>
</evidence>
<name>A0ABT8TMI0_9ACTN</name>
<organism evidence="2 3">
    <name type="scientific">Nocardioides cremeus</name>
    <dbReference type="NCBI Taxonomy" id="3058044"/>
    <lineage>
        <taxon>Bacteria</taxon>
        <taxon>Bacillati</taxon>
        <taxon>Actinomycetota</taxon>
        <taxon>Actinomycetes</taxon>
        <taxon>Propionibacteriales</taxon>
        <taxon>Nocardioidaceae</taxon>
        <taxon>Nocardioides</taxon>
    </lineage>
</organism>
<feature type="domain" description="Aminoglycoside phosphotransferase" evidence="1">
    <location>
        <begin position="25"/>
        <end position="244"/>
    </location>
</feature>
<dbReference type="InterPro" id="IPR002575">
    <property type="entry name" value="Aminoglycoside_PTrfase"/>
</dbReference>
<keyword evidence="2" id="KW-0808">Transferase</keyword>
<reference evidence="2" key="1">
    <citation type="submission" date="2023-06" db="EMBL/GenBank/DDBJ databases">
        <title>Genome sequence of Nocardioides sp. SOB44.</title>
        <authorList>
            <person name="Zhang G."/>
        </authorList>
    </citation>
    <scope>NUCLEOTIDE SEQUENCE</scope>
    <source>
        <strain evidence="2">SOB44</strain>
    </source>
</reference>
<proteinExistence type="predicted"/>
<accession>A0ABT8TMI0</accession>
<gene>
    <name evidence="2" type="ORF">QWJ41_05535</name>
</gene>
<dbReference type="EMBL" id="JAULSC010000003">
    <property type="protein sequence ID" value="MDO3395170.1"/>
    <property type="molecule type" value="Genomic_DNA"/>
</dbReference>
<dbReference type="Gene3D" id="3.90.1200.10">
    <property type="match status" value="1"/>
</dbReference>
<keyword evidence="3" id="KW-1185">Reference proteome</keyword>
<dbReference type="GO" id="GO:0016740">
    <property type="term" value="F:transferase activity"/>
    <property type="evidence" value="ECO:0007669"/>
    <property type="project" value="UniProtKB-KW"/>
</dbReference>
<dbReference type="Proteomes" id="UP001168363">
    <property type="component" value="Unassembled WGS sequence"/>
</dbReference>
<comment type="caution">
    <text evidence="2">The sequence shown here is derived from an EMBL/GenBank/DDBJ whole genome shotgun (WGS) entry which is preliminary data.</text>
</comment>
<protein>
    <submittedName>
        <fullName evidence="2">Aminoglycoside phosphotransferase family protein</fullName>
        <ecNumber evidence="2">2.7.1.-</ecNumber>
    </submittedName>
</protein>
<dbReference type="Pfam" id="PF01636">
    <property type="entry name" value="APH"/>
    <property type="match status" value="1"/>
</dbReference>
<dbReference type="EC" id="2.7.1.-" evidence="2"/>
<evidence type="ECO:0000313" key="3">
    <source>
        <dbReference type="Proteomes" id="UP001168363"/>
    </source>
</evidence>